<evidence type="ECO:0000313" key="4">
    <source>
        <dbReference type="Proteomes" id="UP000006671"/>
    </source>
</evidence>
<feature type="transmembrane region" description="Helical" evidence="2">
    <location>
        <begin position="151"/>
        <end position="172"/>
    </location>
</feature>
<dbReference type="GeneID" id="8856193"/>
<dbReference type="EMBL" id="GG738923">
    <property type="protein sequence ID" value="EFC36993.1"/>
    <property type="molecule type" value="Genomic_DNA"/>
</dbReference>
<keyword evidence="2" id="KW-0472">Membrane</keyword>
<keyword evidence="4" id="KW-1185">Reference proteome</keyword>
<accession>D2W1M5</accession>
<evidence type="ECO:0000256" key="2">
    <source>
        <dbReference type="SAM" id="Phobius"/>
    </source>
</evidence>
<keyword evidence="2" id="KW-0812">Transmembrane</keyword>
<feature type="region of interest" description="Disordered" evidence="1">
    <location>
        <begin position="1"/>
        <end position="27"/>
    </location>
</feature>
<sequence length="202" mass="23487">MNPSSQSFSSNTIASSGNYSTTIGNLSSPLKKKKSIQYYRKYFVQQPKRENLHTITNNEIIQEFPIEKSSNEQLVSNNSILVPNQQQQPIIMQNERVQKHNQPMKSLLKLGRKFMQQAKTKKKTKLQDDLDDEFSIYYKNYGGLWYFLKYYFLRFVQYLVMISSGCLAGSALSTLLPLLFLVFALVGFLIFFFLFSHSIQLF</sequence>
<dbReference type="VEuPathDB" id="AmoebaDB:NAEGRDRAFT_75307"/>
<evidence type="ECO:0000256" key="1">
    <source>
        <dbReference type="SAM" id="MobiDB-lite"/>
    </source>
</evidence>
<keyword evidence="2" id="KW-1133">Transmembrane helix</keyword>
<gene>
    <name evidence="3" type="ORF">NAEGRDRAFT_75307</name>
</gene>
<dbReference type="Proteomes" id="UP000006671">
    <property type="component" value="Unassembled WGS sequence"/>
</dbReference>
<name>D2W1M5_NAEGR</name>
<dbReference type="KEGG" id="ngr:NAEGRDRAFT_75307"/>
<evidence type="ECO:0000313" key="3">
    <source>
        <dbReference type="EMBL" id="EFC36993.1"/>
    </source>
</evidence>
<dbReference type="RefSeq" id="XP_002669737.1">
    <property type="nucleotide sequence ID" value="XM_002669691.1"/>
</dbReference>
<feature type="transmembrane region" description="Helical" evidence="2">
    <location>
        <begin position="178"/>
        <end position="196"/>
    </location>
</feature>
<dbReference type="AlphaFoldDB" id="D2W1M5"/>
<reference evidence="3 4" key="1">
    <citation type="journal article" date="2010" name="Cell">
        <title>The genome of Naegleria gruberi illuminates early eukaryotic versatility.</title>
        <authorList>
            <person name="Fritz-Laylin L.K."/>
            <person name="Prochnik S.E."/>
            <person name="Ginger M.L."/>
            <person name="Dacks J.B."/>
            <person name="Carpenter M.L."/>
            <person name="Field M.C."/>
            <person name="Kuo A."/>
            <person name="Paredez A."/>
            <person name="Chapman J."/>
            <person name="Pham J."/>
            <person name="Shu S."/>
            <person name="Neupane R."/>
            <person name="Cipriano M."/>
            <person name="Mancuso J."/>
            <person name="Tu H."/>
            <person name="Salamov A."/>
            <person name="Lindquist E."/>
            <person name="Shapiro H."/>
            <person name="Lucas S."/>
            <person name="Grigoriev I.V."/>
            <person name="Cande W.Z."/>
            <person name="Fulton C."/>
            <person name="Rokhsar D.S."/>
            <person name="Dawson S.C."/>
        </authorList>
    </citation>
    <scope>NUCLEOTIDE SEQUENCE [LARGE SCALE GENOMIC DNA]</scope>
    <source>
        <strain evidence="3 4">NEG-M</strain>
    </source>
</reference>
<proteinExistence type="predicted"/>
<protein>
    <submittedName>
        <fullName evidence="3">Predicted protein</fullName>
    </submittedName>
</protein>
<dbReference type="InParanoid" id="D2W1M5"/>
<organism evidence="4">
    <name type="scientific">Naegleria gruberi</name>
    <name type="common">Amoeba</name>
    <dbReference type="NCBI Taxonomy" id="5762"/>
    <lineage>
        <taxon>Eukaryota</taxon>
        <taxon>Discoba</taxon>
        <taxon>Heterolobosea</taxon>
        <taxon>Tetramitia</taxon>
        <taxon>Eutetramitia</taxon>
        <taxon>Vahlkampfiidae</taxon>
        <taxon>Naegleria</taxon>
    </lineage>
</organism>